<dbReference type="PROSITE" id="PS51123">
    <property type="entry name" value="OMPA_2"/>
    <property type="match status" value="1"/>
</dbReference>
<evidence type="ECO:0000256" key="4">
    <source>
        <dbReference type="PROSITE-ProRule" id="PRU00473"/>
    </source>
</evidence>
<keyword evidence="5" id="KW-0732">Signal</keyword>
<comment type="subcellular location">
    <subcellularLocation>
        <location evidence="1">Cell outer membrane</location>
    </subcellularLocation>
</comment>
<dbReference type="InterPro" id="IPR008969">
    <property type="entry name" value="CarboxyPept-like_regulatory"/>
</dbReference>
<evidence type="ECO:0000256" key="5">
    <source>
        <dbReference type="SAM" id="SignalP"/>
    </source>
</evidence>
<keyword evidence="8" id="KW-1185">Reference proteome</keyword>
<feature type="domain" description="OmpA-like" evidence="6">
    <location>
        <begin position="114"/>
        <end position="230"/>
    </location>
</feature>
<dbReference type="SUPFAM" id="SSF49464">
    <property type="entry name" value="Carboxypeptidase regulatory domain-like"/>
    <property type="match status" value="1"/>
</dbReference>
<organism evidence="7 8">
    <name type="scientific">Reichenbachiella ulvae</name>
    <dbReference type="NCBI Taxonomy" id="2980104"/>
    <lineage>
        <taxon>Bacteria</taxon>
        <taxon>Pseudomonadati</taxon>
        <taxon>Bacteroidota</taxon>
        <taxon>Cytophagia</taxon>
        <taxon>Cytophagales</taxon>
        <taxon>Reichenbachiellaceae</taxon>
        <taxon>Reichenbachiella</taxon>
    </lineage>
</organism>
<evidence type="ECO:0000256" key="2">
    <source>
        <dbReference type="ARBA" id="ARBA00023136"/>
    </source>
</evidence>
<evidence type="ECO:0000313" key="8">
    <source>
        <dbReference type="Proteomes" id="UP001300692"/>
    </source>
</evidence>
<evidence type="ECO:0000256" key="3">
    <source>
        <dbReference type="ARBA" id="ARBA00023237"/>
    </source>
</evidence>
<dbReference type="InterPro" id="IPR006665">
    <property type="entry name" value="OmpA-like"/>
</dbReference>
<dbReference type="PRINTS" id="PR01021">
    <property type="entry name" value="OMPADOMAIN"/>
</dbReference>
<reference evidence="7 8" key="1">
    <citation type="submission" date="2022-10" db="EMBL/GenBank/DDBJ databases">
        <title>Comparative genomics and taxonomic characterization of three novel marine species of genus Reichenbachiella exhibiting antioxidant and polysaccharide degradation activities.</title>
        <authorList>
            <person name="Muhammad N."/>
            <person name="Lee Y.-J."/>
            <person name="Ko J."/>
            <person name="Kim S.-G."/>
        </authorList>
    </citation>
    <scope>NUCLEOTIDE SEQUENCE [LARGE SCALE GENOMIC DNA]</scope>
    <source>
        <strain evidence="7 8">ABR2-5</strain>
    </source>
</reference>
<gene>
    <name evidence="7" type="ORF">N7U62_16780</name>
</gene>
<dbReference type="PANTHER" id="PTHR30329:SF21">
    <property type="entry name" value="LIPOPROTEIN YIAD-RELATED"/>
    <property type="match status" value="1"/>
</dbReference>
<dbReference type="Gene3D" id="2.60.40.1120">
    <property type="entry name" value="Carboxypeptidase-like, regulatory domain"/>
    <property type="match status" value="1"/>
</dbReference>
<dbReference type="SUPFAM" id="SSF103088">
    <property type="entry name" value="OmpA-like"/>
    <property type="match status" value="1"/>
</dbReference>
<dbReference type="InterPro" id="IPR050330">
    <property type="entry name" value="Bact_OuterMem_StrucFunc"/>
</dbReference>
<name>A0ABT3CXB0_9BACT</name>
<comment type="caution">
    <text evidence="7">The sequence shown here is derived from an EMBL/GenBank/DDBJ whole genome shotgun (WGS) entry which is preliminary data.</text>
</comment>
<dbReference type="Proteomes" id="UP001300692">
    <property type="component" value="Unassembled WGS sequence"/>
</dbReference>
<accession>A0ABT3CXB0</accession>
<keyword evidence="2 4" id="KW-0472">Membrane</keyword>
<dbReference type="CDD" id="cd07185">
    <property type="entry name" value="OmpA_C-like"/>
    <property type="match status" value="1"/>
</dbReference>
<dbReference type="Pfam" id="PF00691">
    <property type="entry name" value="OmpA"/>
    <property type="match status" value="1"/>
</dbReference>
<feature type="chain" id="PRO_5047018961" evidence="5">
    <location>
        <begin position="21"/>
        <end position="230"/>
    </location>
</feature>
<dbReference type="InterPro" id="IPR006664">
    <property type="entry name" value="OMP_bac"/>
</dbReference>
<dbReference type="EMBL" id="JAOYOD010000001">
    <property type="protein sequence ID" value="MCV9388340.1"/>
    <property type="molecule type" value="Genomic_DNA"/>
</dbReference>
<keyword evidence="3" id="KW-0998">Cell outer membrane</keyword>
<dbReference type="PANTHER" id="PTHR30329">
    <property type="entry name" value="STATOR ELEMENT OF FLAGELLAR MOTOR COMPLEX"/>
    <property type="match status" value="1"/>
</dbReference>
<evidence type="ECO:0000259" key="6">
    <source>
        <dbReference type="PROSITE" id="PS51123"/>
    </source>
</evidence>
<proteinExistence type="predicted"/>
<dbReference type="RefSeq" id="WP_264139199.1">
    <property type="nucleotide sequence ID" value="NZ_JAOYOD010000001.1"/>
</dbReference>
<evidence type="ECO:0000313" key="7">
    <source>
        <dbReference type="EMBL" id="MCV9388340.1"/>
    </source>
</evidence>
<protein>
    <submittedName>
        <fullName evidence="7">OmpA family protein</fullName>
    </submittedName>
</protein>
<dbReference type="Gene3D" id="3.30.1330.60">
    <property type="entry name" value="OmpA-like domain"/>
    <property type="match status" value="1"/>
</dbReference>
<dbReference type="InterPro" id="IPR036737">
    <property type="entry name" value="OmpA-like_sf"/>
</dbReference>
<feature type="signal peptide" evidence="5">
    <location>
        <begin position="1"/>
        <end position="20"/>
    </location>
</feature>
<evidence type="ECO:0000256" key="1">
    <source>
        <dbReference type="ARBA" id="ARBA00004442"/>
    </source>
</evidence>
<sequence length="230" mass="25904">MSLKSTLTIVSLLIAITSFAQSGDKLIRVTGTVTDPESNQPISAKVFYEKLPYYDDMGVANTDPGNGVYELNMIENQKYIISVKADGYKPISQEIEILDKGLGLIEKNFKMEPDAMHEKITLDNLIFARGKAIITEESHEELDEFAKWLEQRPNAVVQLEGHTDFQGNADANMKLSEDRVEAVKEYLVGKGIKKSRIKTKAFGGTQPLTRERTPEARTKNRRVEVRIIQQ</sequence>